<proteinExistence type="predicted"/>
<feature type="coiled-coil region" evidence="1">
    <location>
        <begin position="347"/>
        <end position="438"/>
    </location>
</feature>
<dbReference type="EMBL" id="QGDI01000003">
    <property type="protein sequence ID" value="PWJ13968.1"/>
    <property type="molecule type" value="Genomic_DNA"/>
</dbReference>
<comment type="caution">
    <text evidence="4">The sequence shown here is derived from an EMBL/GenBank/DDBJ whole genome shotgun (WGS) entry which is preliminary data.</text>
</comment>
<dbReference type="CDD" id="cd00338">
    <property type="entry name" value="Ser_Recombinase"/>
    <property type="match status" value="1"/>
</dbReference>
<evidence type="ECO:0000259" key="2">
    <source>
        <dbReference type="PROSITE" id="PS51736"/>
    </source>
</evidence>
<keyword evidence="1" id="KW-0175">Coiled coil</keyword>
<dbReference type="InterPro" id="IPR006119">
    <property type="entry name" value="Resolv_N"/>
</dbReference>
<dbReference type="InterPro" id="IPR038109">
    <property type="entry name" value="DNA_bind_recomb_sf"/>
</dbReference>
<dbReference type="PANTHER" id="PTHR30461">
    <property type="entry name" value="DNA-INVERTASE FROM LAMBDOID PROPHAGE"/>
    <property type="match status" value="1"/>
</dbReference>
<dbReference type="SMART" id="SM00857">
    <property type="entry name" value="Resolvase"/>
    <property type="match status" value="1"/>
</dbReference>
<dbReference type="PANTHER" id="PTHR30461:SF23">
    <property type="entry name" value="DNA RECOMBINASE-RELATED"/>
    <property type="match status" value="1"/>
</dbReference>
<evidence type="ECO:0000313" key="5">
    <source>
        <dbReference type="Proteomes" id="UP000245720"/>
    </source>
</evidence>
<reference evidence="4 5" key="1">
    <citation type="submission" date="2018-05" db="EMBL/GenBank/DDBJ databases">
        <title>The Hungate 1000. A catalogue of reference genomes from the rumen microbiome.</title>
        <authorList>
            <person name="Kelly W."/>
        </authorList>
    </citation>
    <scope>NUCLEOTIDE SEQUENCE [LARGE SCALE GENOMIC DNA]</scope>
    <source>
        <strain evidence="4 5">SAb67</strain>
    </source>
</reference>
<dbReference type="Pfam" id="PF07508">
    <property type="entry name" value="Recombinase"/>
    <property type="match status" value="1"/>
</dbReference>
<sequence>MSDKYLMYLRKSRADGEHETVEEVLAKHYKILQDYAAAKLGGVIPEDMIYREVVSGETIQDRPEIKKLLDRIQTEEVKGVLVVDPQRLSRGDLSDCGTIIRAFRYTDTLIVTPPKTYDLGDKFDRKFFEMELMRGNDYLEYVKEIMMRGRIASVNEGNFIGSVAPYGYDKVKVGKAYTLVPNSEADTVRLMYELWTKDGLGTTTIANRLNELHIKPRKSEIWNNASIRDMLRNPVYIGKIRWNCRKTVKHYEGGELISSRPKANKEDWILVDGKHEPIISEETFNASLARFGSLPKVKAKSGLKNPFAGIMHCSCGRPMIYQPHKKCEARLHCAYQMRCGNRSATYREVEEEVIRALRQLVAELSEQLAEGTQNTHDAHKAIAEALRKELNALETQQERLYEFLEQGIYTSEVFVKRNAALAQRRQELQEAIETAKSYQVSEVDYRQKIIALHDAIAILEDPTASAEEKNNLLRTVIKDITYHRETEVRDKWHPVPFFLDISLI</sequence>
<name>A0A315Y332_RUMFL</name>
<dbReference type="InterPro" id="IPR050639">
    <property type="entry name" value="SSR_resolvase"/>
</dbReference>
<evidence type="ECO:0000313" key="4">
    <source>
        <dbReference type="EMBL" id="PWJ13968.1"/>
    </source>
</evidence>
<dbReference type="PROSITE" id="PS51736">
    <property type="entry name" value="RECOMBINASES_3"/>
    <property type="match status" value="1"/>
</dbReference>
<dbReference type="InterPro" id="IPR036162">
    <property type="entry name" value="Resolvase-like_N_sf"/>
</dbReference>
<dbReference type="SUPFAM" id="SSF53041">
    <property type="entry name" value="Resolvase-like"/>
    <property type="match status" value="1"/>
</dbReference>
<dbReference type="GO" id="GO:0003677">
    <property type="term" value="F:DNA binding"/>
    <property type="evidence" value="ECO:0007669"/>
    <property type="project" value="InterPro"/>
</dbReference>
<organism evidence="4 5">
    <name type="scientific">Ruminococcus flavefaciens</name>
    <dbReference type="NCBI Taxonomy" id="1265"/>
    <lineage>
        <taxon>Bacteria</taxon>
        <taxon>Bacillati</taxon>
        <taxon>Bacillota</taxon>
        <taxon>Clostridia</taxon>
        <taxon>Eubacteriales</taxon>
        <taxon>Oscillospiraceae</taxon>
        <taxon>Ruminococcus</taxon>
    </lineage>
</organism>
<dbReference type="GO" id="GO:0000150">
    <property type="term" value="F:DNA strand exchange activity"/>
    <property type="evidence" value="ECO:0007669"/>
    <property type="project" value="InterPro"/>
</dbReference>
<dbReference type="Gene3D" id="3.40.50.1390">
    <property type="entry name" value="Resolvase, N-terminal catalytic domain"/>
    <property type="match status" value="1"/>
</dbReference>
<dbReference type="AlphaFoldDB" id="A0A315Y332"/>
<gene>
    <name evidence="4" type="ORF">IE37_00899</name>
</gene>
<dbReference type="InterPro" id="IPR011109">
    <property type="entry name" value="DNA_bind_recombinase_dom"/>
</dbReference>
<accession>A0A315Y332</accession>
<evidence type="ECO:0000256" key="1">
    <source>
        <dbReference type="SAM" id="Coils"/>
    </source>
</evidence>
<dbReference type="RefSeq" id="WP_109725755.1">
    <property type="nucleotide sequence ID" value="NZ_QGDI01000003.1"/>
</dbReference>
<evidence type="ECO:0000259" key="3">
    <source>
        <dbReference type="PROSITE" id="PS51737"/>
    </source>
</evidence>
<dbReference type="PROSITE" id="PS51737">
    <property type="entry name" value="RECOMBINASE_DNA_BIND"/>
    <property type="match status" value="1"/>
</dbReference>
<protein>
    <submittedName>
        <fullName evidence="4">DNA invertase Pin-like site-specific DNA recombinase</fullName>
    </submittedName>
</protein>
<feature type="domain" description="Resolvase/invertase-type recombinase catalytic" evidence="2">
    <location>
        <begin position="4"/>
        <end position="157"/>
    </location>
</feature>
<feature type="domain" description="Recombinase" evidence="3">
    <location>
        <begin position="165"/>
        <end position="297"/>
    </location>
</feature>
<dbReference type="Proteomes" id="UP000245720">
    <property type="component" value="Unassembled WGS sequence"/>
</dbReference>
<dbReference type="Pfam" id="PF00239">
    <property type="entry name" value="Resolvase"/>
    <property type="match status" value="1"/>
</dbReference>
<dbReference type="OrthoDB" id="65783at2"/>
<dbReference type="Gene3D" id="3.90.1750.20">
    <property type="entry name" value="Putative Large Serine Recombinase, Chain B, Domain 2"/>
    <property type="match status" value="1"/>
</dbReference>